<feature type="repeat" description="TPR" evidence="4">
    <location>
        <begin position="516"/>
        <end position="549"/>
    </location>
</feature>
<dbReference type="InterPro" id="IPR002885">
    <property type="entry name" value="PPR_rpt"/>
</dbReference>
<reference evidence="5" key="1">
    <citation type="submission" date="2020-10" db="EMBL/GenBank/DDBJ databases">
        <authorList>
            <person name="Kikuchi T."/>
        </authorList>
    </citation>
    <scope>NUCLEOTIDE SEQUENCE</scope>
    <source>
        <strain evidence="5">NKZ352</strain>
    </source>
</reference>
<dbReference type="EMBL" id="CAJGYM010000008">
    <property type="protein sequence ID" value="CAD6188243.1"/>
    <property type="molecule type" value="Genomic_DNA"/>
</dbReference>
<feature type="repeat" description="TPR" evidence="4">
    <location>
        <begin position="482"/>
        <end position="515"/>
    </location>
</feature>
<protein>
    <recommendedName>
        <fullName evidence="7">Tetratricopeptide repeat protein 27</fullName>
    </recommendedName>
</protein>
<feature type="repeat" description="TPR" evidence="4">
    <location>
        <begin position="550"/>
        <end position="583"/>
    </location>
</feature>
<proteinExistence type="inferred from homology"/>
<keyword evidence="1" id="KW-0677">Repeat</keyword>
<dbReference type="PANTHER" id="PTHR16193">
    <property type="entry name" value="TETRATRICOPEPTIDE REPEAT PROTEIN 27"/>
    <property type="match status" value="1"/>
</dbReference>
<keyword evidence="6" id="KW-1185">Reference proteome</keyword>
<comment type="caution">
    <text evidence="5">The sequence shown here is derived from an EMBL/GenBank/DDBJ whole genome shotgun (WGS) entry which is preliminary data.</text>
</comment>
<dbReference type="PROSITE" id="PS50005">
    <property type="entry name" value="TPR"/>
    <property type="match status" value="4"/>
</dbReference>
<dbReference type="OrthoDB" id="1936594at2759"/>
<dbReference type="Gene3D" id="1.25.40.10">
    <property type="entry name" value="Tetratricopeptide repeat domain"/>
    <property type="match status" value="3"/>
</dbReference>
<name>A0A8S1GZ48_9PELO</name>
<evidence type="ECO:0000313" key="5">
    <source>
        <dbReference type="EMBL" id="CAD6188243.1"/>
    </source>
</evidence>
<dbReference type="SUPFAM" id="SSF48452">
    <property type="entry name" value="TPR-like"/>
    <property type="match status" value="2"/>
</dbReference>
<dbReference type="PANTHER" id="PTHR16193:SF0">
    <property type="entry name" value="TETRATRICOPEPTIDE REPEAT PROTEIN 27"/>
    <property type="match status" value="1"/>
</dbReference>
<dbReference type="InterPro" id="IPR044244">
    <property type="entry name" value="TTC27/Emw1"/>
</dbReference>
<evidence type="ECO:0000313" key="6">
    <source>
        <dbReference type="Proteomes" id="UP000835052"/>
    </source>
</evidence>
<dbReference type="Proteomes" id="UP000835052">
    <property type="component" value="Unassembled WGS sequence"/>
</dbReference>
<evidence type="ECO:0000256" key="3">
    <source>
        <dbReference type="ARBA" id="ARBA00024020"/>
    </source>
</evidence>
<dbReference type="InterPro" id="IPR019734">
    <property type="entry name" value="TPR_rpt"/>
</dbReference>
<evidence type="ECO:0000256" key="4">
    <source>
        <dbReference type="PROSITE-ProRule" id="PRU00339"/>
    </source>
</evidence>
<dbReference type="SMART" id="SM00028">
    <property type="entry name" value="TPR"/>
    <property type="match status" value="5"/>
</dbReference>
<dbReference type="AlphaFoldDB" id="A0A8S1GZ48"/>
<dbReference type="Pfam" id="PF01535">
    <property type="entry name" value="PPR"/>
    <property type="match status" value="1"/>
</dbReference>
<keyword evidence="2 4" id="KW-0802">TPR repeat</keyword>
<comment type="similarity">
    <text evidence="3">Belongs to the TTC27 family.</text>
</comment>
<organism evidence="5 6">
    <name type="scientific">Caenorhabditis auriculariae</name>
    <dbReference type="NCBI Taxonomy" id="2777116"/>
    <lineage>
        <taxon>Eukaryota</taxon>
        <taxon>Metazoa</taxon>
        <taxon>Ecdysozoa</taxon>
        <taxon>Nematoda</taxon>
        <taxon>Chromadorea</taxon>
        <taxon>Rhabditida</taxon>
        <taxon>Rhabditina</taxon>
        <taxon>Rhabditomorpha</taxon>
        <taxon>Rhabditoidea</taxon>
        <taxon>Rhabditidae</taxon>
        <taxon>Peloderinae</taxon>
        <taxon>Caenorhabditis</taxon>
    </lineage>
</organism>
<evidence type="ECO:0000256" key="1">
    <source>
        <dbReference type="ARBA" id="ARBA00022737"/>
    </source>
</evidence>
<evidence type="ECO:0000256" key="2">
    <source>
        <dbReference type="ARBA" id="ARBA00022803"/>
    </source>
</evidence>
<accession>A0A8S1GZ48</accession>
<dbReference type="Pfam" id="PF14559">
    <property type="entry name" value="TPR_19"/>
    <property type="match status" value="1"/>
</dbReference>
<dbReference type="InterPro" id="IPR011990">
    <property type="entry name" value="TPR-like_helical_dom_sf"/>
</dbReference>
<feature type="repeat" description="TPR" evidence="4">
    <location>
        <begin position="448"/>
        <end position="481"/>
    </location>
</feature>
<gene>
    <name evidence="5" type="ORF">CAUJ_LOCUS4162</name>
</gene>
<sequence>MSLVTDPSCSNPTVELSETMDERNLLLEASMLLHRAVASNFAGFPGNCEQSSISEEEARKKLSFESNPICSASRSSKELYTAKRILYEVLPKRDLAGLEFEFELNKLRCCLIWQLLLVEPSKEIREIGQISITCLEHSLKQQTNTDLVVRTLLEMVYFHFQYYDYDQANAKLNDAVRLSEINIELTGMLGKRTRFQNKSIAQLVLLNTERTESAPLDADVDVPTNCALNDDTLLEEVTIQDSTEDGRRVDGRTLRAEQLACLLWMARFEFVTHRSDSIVEERCMPFINTVLASRRCWPLQASALLLRSELEKKNKRMVERACSQTELLHKLMTGIDDLSEESTRFERANFALAAGLWPFWQVAVLQSSILRSLGCTSEALIILEKLELWDDVISCYKSLGQLEKAETLIRRLLEEKPHDSMLHVYLGDITHNTEYYEKAIEISGDRNSRARRSLGHLFLMQKKFEDAFANLQRSLELQPIQLGTWFNAGYCAWMLQKYGDAIKCYHRCVCLEPEHFEAWSNLSAAYIRAGQKEKAWKLLQEALKFNYEHAKVWENFMLLSVDVGDFSQAIMAYNRLLDLKKRESDEEVLEIIARQVLHRQANKGGNELKELEEVKNEMIKLLARISSTHTLSSKVLELYADLKKPSELTSNTTTTYEQYVQLLEKSSNVASNKQNWHKNEEEATRVLESAVKLSNERLVLAGHSTATNAQRDANARIRLSLKSLLARADQGKQDRPPSEFHDRLIAAEHQARQLLALVS</sequence>
<evidence type="ECO:0008006" key="7">
    <source>
        <dbReference type="Google" id="ProtNLM"/>
    </source>
</evidence>